<sequence>MNRELIKEELIRRMSGKRHIYDGSHKTKISPLSALQGRLESTKPFVDDMMKTLNQILHDNNVEWQENEKGEFIEYITPTIKKLIKDQMLNR</sequence>
<accession>A0A1T5JQN8</accession>
<dbReference type="EMBL" id="FUZU01000001">
    <property type="protein sequence ID" value="SKC53635.1"/>
    <property type="molecule type" value="Genomic_DNA"/>
</dbReference>
<dbReference type="OrthoDB" id="1144326at2"/>
<name>A0A1T5JQN8_9BACT</name>
<evidence type="ECO:0000313" key="1">
    <source>
        <dbReference type="EMBL" id="SKC53635.1"/>
    </source>
</evidence>
<proteinExistence type="predicted"/>
<dbReference type="Proteomes" id="UP000190961">
    <property type="component" value="Unassembled WGS sequence"/>
</dbReference>
<evidence type="ECO:0000313" key="2">
    <source>
        <dbReference type="Proteomes" id="UP000190961"/>
    </source>
</evidence>
<dbReference type="STRING" id="688867.SAMN05660236_1368"/>
<keyword evidence="2" id="KW-1185">Reference proteome</keyword>
<protein>
    <submittedName>
        <fullName evidence="1">Uncharacterized protein</fullName>
    </submittedName>
</protein>
<reference evidence="1 2" key="1">
    <citation type="submission" date="2017-02" db="EMBL/GenBank/DDBJ databases">
        <authorList>
            <person name="Peterson S.W."/>
        </authorList>
    </citation>
    <scope>NUCLEOTIDE SEQUENCE [LARGE SCALE GENOMIC DNA]</scope>
    <source>
        <strain evidence="1 2">DSM 25262</strain>
    </source>
</reference>
<dbReference type="RefSeq" id="WP_079685911.1">
    <property type="nucleotide sequence ID" value="NZ_FUZU01000001.1"/>
</dbReference>
<dbReference type="AlphaFoldDB" id="A0A1T5JQN8"/>
<gene>
    <name evidence="1" type="ORF">SAMN05660236_1368</name>
</gene>
<organism evidence="1 2">
    <name type="scientific">Ohtaekwangia koreensis</name>
    <dbReference type="NCBI Taxonomy" id="688867"/>
    <lineage>
        <taxon>Bacteria</taxon>
        <taxon>Pseudomonadati</taxon>
        <taxon>Bacteroidota</taxon>
        <taxon>Cytophagia</taxon>
        <taxon>Cytophagales</taxon>
        <taxon>Fulvivirgaceae</taxon>
        <taxon>Ohtaekwangia</taxon>
    </lineage>
</organism>